<dbReference type="AlphaFoldDB" id="A0AAV9IJP9"/>
<proteinExistence type="predicted"/>
<reference evidence="1 2" key="1">
    <citation type="submission" date="2022-07" db="EMBL/GenBank/DDBJ databases">
        <title>Genome-wide signatures of adaptation to extreme environments.</title>
        <authorList>
            <person name="Cho C.H."/>
            <person name="Yoon H.S."/>
        </authorList>
    </citation>
    <scope>NUCLEOTIDE SEQUENCE [LARGE SCALE GENOMIC DNA]</scope>
    <source>
        <strain evidence="1 2">108.79 E11</strain>
    </source>
</reference>
<protein>
    <submittedName>
        <fullName evidence="1">Uncharacterized protein</fullName>
    </submittedName>
</protein>
<dbReference type="EMBL" id="JANCYU010000052">
    <property type="protein sequence ID" value="KAK4527458.1"/>
    <property type="molecule type" value="Genomic_DNA"/>
</dbReference>
<sequence>MYVVSDIHKEDIQQAIEQDMRYKEQGRRESFQEWLKRDEIRKNNMDFHLRIYCNQMIYGTREGIVQAKGGVLVEDGNTKIASQALAMDLNSGKTELSGNTKVNWPRGNINAKSCTYELEDGSLNCHGTNGMISIHSSPPKQQIISNNHNKWRIYPQHDMESENIFERLSYTCMQHKDQLGQVQTKSVIVMNSDQLLLHLSSKEGMNDDWMAKNAKVYSPVISSLEKHIPTLPFSIKANKIVYEGNDLQLSGAKLCLGEKLVVPYLTKHVCLNGLPFGNFQIGYQLLDMDGWYIAKPLMKPLWFANHQAHLHVATLVRLSPQQKKLEDRFALACSLFWNDKNKTTRLWTDIVVVESPFGSSCKLSQLPDGKNIQNTSRLWTMTTSSALSSLPSYSRNSRSEYSTDHSLVNHKDWRNCCRAHFLLEKDCKKYDGKWNIYANWRTKVFNPATAHVETTTTTTVIESMEESKVSEWREISHCLGMSFCKNPSESHMGNSHCKRQWEVGIESLKADRIQQVEYPYGFGVEDERQETVQRAFATCEMEYSHFLWKEKNNSNSSTSQDKRQYHLSNFIAMTGHVIARAEKWKSKPWTARATCSIGLQGQKGKLRRKWFDFSGFSFQVSQTVGALSTFLFEREEQRTALNGGLVQHLYGNCRIGLERRWTCVCWQPMETKLSLQWLGDSYTIATSYWMERGTAKLSCRWLW</sequence>
<keyword evidence="2" id="KW-1185">Reference proteome</keyword>
<name>A0AAV9IJP9_9RHOD</name>
<gene>
    <name evidence="1" type="ORF">GAYE_SCF40G5380</name>
</gene>
<dbReference type="Pfam" id="PF12600">
    <property type="entry name" value="DUF3769"/>
    <property type="match status" value="1"/>
</dbReference>
<dbReference type="Proteomes" id="UP001300502">
    <property type="component" value="Unassembled WGS sequence"/>
</dbReference>
<organism evidence="1 2">
    <name type="scientific">Galdieria yellowstonensis</name>
    <dbReference type="NCBI Taxonomy" id="3028027"/>
    <lineage>
        <taxon>Eukaryota</taxon>
        <taxon>Rhodophyta</taxon>
        <taxon>Bangiophyceae</taxon>
        <taxon>Galdieriales</taxon>
        <taxon>Galdieriaceae</taxon>
        <taxon>Galdieria</taxon>
    </lineage>
</organism>
<accession>A0AAV9IJP9</accession>
<evidence type="ECO:0000313" key="1">
    <source>
        <dbReference type="EMBL" id="KAK4527458.1"/>
    </source>
</evidence>
<comment type="caution">
    <text evidence="1">The sequence shown here is derived from an EMBL/GenBank/DDBJ whole genome shotgun (WGS) entry which is preliminary data.</text>
</comment>
<evidence type="ECO:0000313" key="2">
    <source>
        <dbReference type="Proteomes" id="UP001300502"/>
    </source>
</evidence>
<dbReference type="InterPro" id="IPR022244">
    <property type="entry name" value="DUF3769"/>
</dbReference>